<keyword evidence="6" id="KW-0028">Amino-acid biosynthesis</keyword>
<evidence type="ECO:0000256" key="11">
    <source>
        <dbReference type="NCBIfam" id="TIGR00260"/>
    </source>
</evidence>
<dbReference type="InterPro" id="IPR036052">
    <property type="entry name" value="TrpB-like_PALP_sf"/>
</dbReference>
<dbReference type="InterPro" id="IPR001926">
    <property type="entry name" value="TrpB-like_PALP"/>
</dbReference>
<evidence type="ECO:0000256" key="5">
    <source>
        <dbReference type="ARBA" id="ARBA00018679"/>
    </source>
</evidence>
<dbReference type="GO" id="GO:0030170">
    <property type="term" value="F:pyridoxal phosphate binding"/>
    <property type="evidence" value="ECO:0007669"/>
    <property type="project" value="InterPro"/>
</dbReference>
<dbReference type="PANTHER" id="PTHR42690:SF1">
    <property type="entry name" value="THREONINE SYNTHASE-LIKE 2"/>
    <property type="match status" value="1"/>
</dbReference>
<reference evidence="15 16" key="1">
    <citation type="submission" date="2020-02" db="EMBL/GenBank/DDBJ databases">
        <authorList>
            <person name="Kim H.M."/>
            <person name="Jeon C.O."/>
        </authorList>
    </citation>
    <scope>NUCLEOTIDE SEQUENCE [LARGE SCALE GENOMIC DNA]</scope>
    <source>
        <strain evidence="15 16">PeD5</strain>
    </source>
</reference>
<dbReference type="EMBL" id="JAAIKB010000021">
    <property type="protein sequence ID" value="NGM23910.1"/>
    <property type="molecule type" value="Genomic_DNA"/>
</dbReference>
<comment type="pathway">
    <text evidence="2">Amino-acid biosynthesis; L-threonine biosynthesis; L-threonine from L-aspartate: step 5/5.</text>
</comment>
<comment type="cofactor">
    <cofactor evidence="1 12">
        <name>pyridoxal 5'-phosphate</name>
        <dbReference type="ChEBI" id="CHEBI:597326"/>
    </cofactor>
</comment>
<dbReference type="InterPro" id="IPR051166">
    <property type="entry name" value="Threonine_Synthase"/>
</dbReference>
<evidence type="ECO:0000256" key="6">
    <source>
        <dbReference type="ARBA" id="ARBA00022605"/>
    </source>
</evidence>
<dbReference type="InterPro" id="IPR004450">
    <property type="entry name" value="Thr_synthase-like"/>
</dbReference>
<evidence type="ECO:0000256" key="1">
    <source>
        <dbReference type="ARBA" id="ARBA00001933"/>
    </source>
</evidence>
<dbReference type="InterPro" id="IPR000634">
    <property type="entry name" value="Ser/Thr_deHydtase_PyrdxlP-BS"/>
</dbReference>
<dbReference type="Proteomes" id="UP000475385">
    <property type="component" value="Unassembled WGS sequence"/>
</dbReference>
<accession>A0A6M1LTX9</accession>
<keyword evidence="8 12" id="KW-0663">Pyridoxal phosphate</keyword>
<dbReference type="PROSITE" id="PS00165">
    <property type="entry name" value="DEHYDRATASE_SER_THR"/>
    <property type="match status" value="1"/>
</dbReference>
<feature type="domain" description="Tryptophan synthase beta chain-like PALP" evidence="13">
    <location>
        <begin position="101"/>
        <end position="344"/>
    </location>
</feature>
<dbReference type="SUPFAM" id="SSF53686">
    <property type="entry name" value="Tryptophan synthase beta subunit-like PLP-dependent enzymes"/>
    <property type="match status" value="1"/>
</dbReference>
<dbReference type="GO" id="GO:0009088">
    <property type="term" value="P:threonine biosynthetic process"/>
    <property type="evidence" value="ECO:0007669"/>
    <property type="project" value="UniProtKB-UniRule"/>
</dbReference>
<gene>
    <name evidence="15" type="ORF">G3576_28145</name>
</gene>
<name>A0A6M1LTX9_9PROT</name>
<comment type="similarity">
    <text evidence="3">Belongs to the threonine synthase family.</text>
</comment>
<evidence type="ECO:0000256" key="2">
    <source>
        <dbReference type="ARBA" id="ARBA00004979"/>
    </source>
</evidence>
<evidence type="ECO:0000313" key="16">
    <source>
        <dbReference type="Proteomes" id="UP000475385"/>
    </source>
</evidence>
<evidence type="ECO:0000256" key="10">
    <source>
        <dbReference type="ARBA" id="ARBA00049144"/>
    </source>
</evidence>
<sequence>MRYISTRGEAPPRDFEGVLLAGLAEDGGLFVPETWPVLTSAQWRALRGLPYPQLAARILSLFTGGQPDEATLRPMLEKAYASFSTPAVAPLVQIDHRTFALELFHGPTLAFKDMAMQALGPLFDHVLTRRGERVTIVGATSGDTGSAAIEACRDRSAIDIVILHPEGRTSAVQRRQMTTVMADNVANVAVDGSFDDCQDLVKAMFADAGFRGEMRLSAVNSINWARIALQIPYYVASALALGAPDREVAFAVPTGNFGNVLAAWAARRMGLPIAQLIVGSNRNDILVRWITGNDMSARAVEPSHSPSMDIQVSSNFERLLFELLGRDAKATAETMRRFRAEGRMPVPDGAWRSACQVFRGFALDDPGTLEEITRLHGQGYLADPHTAIGIAAAMHVPPSDPAIPVIVAATAHPAKFPDAVRQATGVEAPLPPRLSDLYDRPERFTRLPNDLAQVEAFVRAHARRNTA</sequence>
<dbReference type="UniPathway" id="UPA00050">
    <property type="reaction ID" value="UER00065"/>
</dbReference>
<feature type="domain" description="Threonine synthase N-terminal" evidence="14">
    <location>
        <begin position="2"/>
        <end position="80"/>
    </location>
</feature>
<dbReference type="Pfam" id="PF00291">
    <property type="entry name" value="PALP"/>
    <property type="match status" value="1"/>
</dbReference>
<evidence type="ECO:0000313" key="15">
    <source>
        <dbReference type="EMBL" id="NGM23910.1"/>
    </source>
</evidence>
<evidence type="ECO:0000256" key="3">
    <source>
        <dbReference type="ARBA" id="ARBA00005517"/>
    </source>
</evidence>
<evidence type="ECO:0000256" key="8">
    <source>
        <dbReference type="ARBA" id="ARBA00022898"/>
    </source>
</evidence>
<dbReference type="InterPro" id="IPR029144">
    <property type="entry name" value="Thr_synth_N"/>
</dbReference>
<evidence type="ECO:0000256" key="7">
    <source>
        <dbReference type="ARBA" id="ARBA00022697"/>
    </source>
</evidence>
<evidence type="ECO:0000256" key="4">
    <source>
        <dbReference type="ARBA" id="ARBA00013028"/>
    </source>
</evidence>
<evidence type="ECO:0000259" key="13">
    <source>
        <dbReference type="Pfam" id="PF00291"/>
    </source>
</evidence>
<dbReference type="InterPro" id="IPR037158">
    <property type="entry name" value="Thr_synth_N_sf"/>
</dbReference>
<dbReference type="EC" id="4.2.3.1" evidence="4 11"/>
<keyword evidence="16" id="KW-1185">Reference proteome</keyword>
<keyword evidence="7" id="KW-0791">Threonine biosynthesis</keyword>
<evidence type="ECO:0000256" key="12">
    <source>
        <dbReference type="PIRSR" id="PIRSR604450-51"/>
    </source>
</evidence>
<dbReference type="GO" id="GO:0004795">
    <property type="term" value="F:threonine synthase activity"/>
    <property type="evidence" value="ECO:0007669"/>
    <property type="project" value="UniProtKB-UniRule"/>
</dbReference>
<evidence type="ECO:0000256" key="9">
    <source>
        <dbReference type="ARBA" id="ARBA00023239"/>
    </source>
</evidence>
<dbReference type="Gene3D" id="3.90.1380.10">
    <property type="entry name" value="Threonine synthase, N-terminal domain"/>
    <property type="match status" value="1"/>
</dbReference>
<comment type="caution">
    <text evidence="15">The sequence shown here is derived from an EMBL/GenBank/DDBJ whole genome shotgun (WGS) entry which is preliminary data.</text>
</comment>
<feature type="modified residue" description="N6-(pyridoxal phosphate)lysine" evidence="12">
    <location>
        <position position="112"/>
    </location>
</feature>
<organism evidence="15 16">
    <name type="scientific">Falsiroseomonas algicola</name>
    <dbReference type="NCBI Taxonomy" id="2716930"/>
    <lineage>
        <taxon>Bacteria</taxon>
        <taxon>Pseudomonadati</taxon>
        <taxon>Pseudomonadota</taxon>
        <taxon>Alphaproteobacteria</taxon>
        <taxon>Acetobacterales</taxon>
        <taxon>Roseomonadaceae</taxon>
        <taxon>Falsiroseomonas</taxon>
    </lineage>
</organism>
<protein>
    <recommendedName>
        <fullName evidence="5 11">Threonine synthase</fullName>
        <ecNumber evidence="4 11">4.2.3.1</ecNumber>
    </recommendedName>
</protein>
<evidence type="ECO:0000259" key="14">
    <source>
        <dbReference type="Pfam" id="PF14821"/>
    </source>
</evidence>
<dbReference type="CDD" id="cd01560">
    <property type="entry name" value="Thr-synth_2"/>
    <property type="match status" value="1"/>
</dbReference>
<dbReference type="Gene3D" id="3.40.50.1100">
    <property type="match status" value="2"/>
</dbReference>
<proteinExistence type="inferred from homology"/>
<reference evidence="15 16" key="2">
    <citation type="submission" date="2020-03" db="EMBL/GenBank/DDBJ databases">
        <title>Roseomonas stagni sp. nov., isolated from pond water in Japan.</title>
        <authorList>
            <person name="Furuhata K."/>
            <person name="Miyamoto H."/>
            <person name="Goto K."/>
        </authorList>
    </citation>
    <scope>NUCLEOTIDE SEQUENCE [LARGE SCALE GENOMIC DNA]</scope>
    <source>
        <strain evidence="15 16">PeD5</strain>
    </source>
</reference>
<comment type="catalytic activity">
    <reaction evidence="10">
        <text>O-phospho-L-homoserine + H2O = L-threonine + phosphate</text>
        <dbReference type="Rhea" id="RHEA:10840"/>
        <dbReference type="ChEBI" id="CHEBI:15377"/>
        <dbReference type="ChEBI" id="CHEBI:43474"/>
        <dbReference type="ChEBI" id="CHEBI:57590"/>
        <dbReference type="ChEBI" id="CHEBI:57926"/>
        <dbReference type="EC" id="4.2.3.1"/>
    </reaction>
</comment>
<dbReference type="PANTHER" id="PTHR42690">
    <property type="entry name" value="THREONINE SYNTHASE FAMILY MEMBER"/>
    <property type="match status" value="1"/>
</dbReference>
<dbReference type="AlphaFoldDB" id="A0A6M1LTX9"/>
<dbReference type="Pfam" id="PF14821">
    <property type="entry name" value="Thr_synth_N"/>
    <property type="match status" value="1"/>
</dbReference>
<dbReference type="Pfam" id="PF24857">
    <property type="entry name" value="THR4_C"/>
    <property type="match status" value="1"/>
</dbReference>
<keyword evidence="9 15" id="KW-0456">Lyase</keyword>
<dbReference type="RefSeq" id="WP_164697826.1">
    <property type="nucleotide sequence ID" value="NZ_JAAIKB010000021.1"/>
</dbReference>
<dbReference type="NCBIfam" id="TIGR00260">
    <property type="entry name" value="thrC"/>
    <property type="match status" value="1"/>
</dbReference>